<accession>A0A2S1KQQ4</accession>
<gene>
    <name evidence="1" type="ORF">B6254_0940</name>
</gene>
<dbReference type="RefSeq" id="WP_108730281.1">
    <property type="nucleotide sequence ID" value="NZ_CP020928.1"/>
</dbReference>
<proteinExistence type="predicted"/>
<name>A0A2S1KQQ4_9LACO</name>
<evidence type="ECO:0000313" key="1">
    <source>
        <dbReference type="EMBL" id="AWF95347.1"/>
    </source>
</evidence>
<dbReference type="Proteomes" id="UP000244870">
    <property type="component" value="Chromosome"/>
</dbReference>
<protein>
    <submittedName>
        <fullName evidence="1">Uncharacterized protein</fullName>
    </submittedName>
</protein>
<dbReference type="EMBL" id="CP020928">
    <property type="protein sequence ID" value="AWF95347.1"/>
    <property type="molecule type" value="Genomic_DNA"/>
</dbReference>
<organism evidence="1 2">
    <name type="scientific">Weissella cibaria</name>
    <dbReference type="NCBI Taxonomy" id="137591"/>
    <lineage>
        <taxon>Bacteria</taxon>
        <taxon>Bacillati</taxon>
        <taxon>Bacillota</taxon>
        <taxon>Bacilli</taxon>
        <taxon>Lactobacillales</taxon>
        <taxon>Lactobacillaceae</taxon>
        <taxon>Weissella</taxon>
    </lineage>
</organism>
<dbReference type="AlphaFoldDB" id="A0A2S1KQQ4"/>
<reference evidence="1 2" key="1">
    <citation type="submission" date="2017-04" db="EMBL/GenBank/DDBJ databases">
        <title>Weissella cibaria strain m2 complete genome.</title>
        <authorList>
            <person name="Pan Q."/>
            <person name="Tan M."/>
            <person name="Yao F."/>
            <person name="Su S."/>
        </authorList>
    </citation>
    <scope>NUCLEOTIDE SEQUENCE [LARGE SCALE GENOMIC DNA]</scope>
    <source>
        <strain evidence="1 2">M2</strain>
    </source>
</reference>
<evidence type="ECO:0000313" key="2">
    <source>
        <dbReference type="Proteomes" id="UP000244870"/>
    </source>
</evidence>
<sequence length="75" mass="8842">MTATTIEEQEEALKRKVKKRIKDEMWERDDMKQWELAEMINEGTAQTNRAINGENSPKSKAIRKKIFTLFNITDL</sequence>